<name>A0A540W1F7_9ACTN</name>
<dbReference type="PROSITE" id="PS50231">
    <property type="entry name" value="RICIN_B_LECTIN"/>
    <property type="match status" value="1"/>
</dbReference>
<dbReference type="AlphaFoldDB" id="A0A540W1F7"/>
<protein>
    <submittedName>
        <fullName evidence="2">Ricin-type beta-trefoil lectin domain protein</fullName>
    </submittedName>
</protein>
<dbReference type="Pfam" id="PF00652">
    <property type="entry name" value="Ricin_B_lectin"/>
    <property type="match status" value="1"/>
</dbReference>
<evidence type="ECO:0000313" key="3">
    <source>
        <dbReference type="Proteomes" id="UP000319103"/>
    </source>
</evidence>
<dbReference type="Proteomes" id="UP000319103">
    <property type="component" value="Unassembled WGS sequence"/>
</dbReference>
<dbReference type="Gene3D" id="2.80.10.50">
    <property type="match status" value="1"/>
</dbReference>
<dbReference type="GO" id="GO:0030246">
    <property type="term" value="F:carbohydrate binding"/>
    <property type="evidence" value="ECO:0007669"/>
    <property type="project" value="UniProtKB-KW"/>
</dbReference>
<sequence length="372" mass="40695">MGVRIASCAGPANSRPPYHRARPVKIMYERWWRYLVGHWIRLSRRMARMLAVLGVSMALAVGLASPASAAGASYTCDGDNYNNAANTGCGVALLQSIIDLVRGAQVDRIDREAFVKNVLQSAVDNTGGRYNVMVFDEKDVQPFGGTENHPYTQNLQGVLYSQDFVYRSAWDGADHHFHVWVFGGGSSFDNKWDGGWINWAFSGSWNRPQVDKICNSGSRMPYTCHVPGPVVNFGSMPGWKVSSVTTNMDNGFKCIDDSNSDTNNSNKIDIWDCNGTAAQNIVFAHGTDGVGTLIVLGKCLDLGSSPTWGTHVQLWDCNNTVNQKWVYSDGTLRNPSSGFCLDIAGSNINNGTPLVAWSCSGLRNQQWFGGTL</sequence>
<dbReference type="InterPro" id="IPR000772">
    <property type="entry name" value="Ricin_B_lectin"/>
</dbReference>
<organism evidence="2 3">
    <name type="scientific">Kitasatospora acidiphila</name>
    <dbReference type="NCBI Taxonomy" id="2567942"/>
    <lineage>
        <taxon>Bacteria</taxon>
        <taxon>Bacillati</taxon>
        <taxon>Actinomycetota</taxon>
        <taxon>Actinomycetes</taxon>
        <taxon>Kitasatosporales</taxon>
        <taxon>Streptomycetaceae</taxon>
        <taxon>Kitasatospora</taxon>
    </lineage>
</organism>
<dbReference type="EMBL" id="VIGB01000003">
    <property type="protein sequence ID" value="TQF02846.1"/>
    <property type="molecule type" value="Genomic_DNA"/>
</dbReference>
<proteinExistence type="predicted"/>
<evidence type="ECO:0000259" key="1">
    <source>
        <dbReference type="SMART" id="SM00458"/>
    </source>
</evidence>
<keyword evidence="3" id="KW-1185">Reference proteome</keyword>
<evidence type="ECO:0000313" key="2">
    <source>
        <dbReference type="EMBL" id="TQF02846.1"/>
    </source>
</evidence>
<keyword evidence="2" id="KW-0430">Lectin</keyword>
<dbReference type="SMART" id="SM00458">
    <property type="entry name" value="RICIN"/>
    <property type="match status" value="1"/>
</dbReference>
<gene>
    <name evidence="2" type="ORF">E6W39_11980</name>
</gene>
<dbReference type="InterPro" id="IPR035992">
    <property type="entry name" value="Ricin_B-like_lectins"/>
</dbReference>
<reference evidence="2 3" key="1">
    <citation type="submission" date="2019-06" db="EMBL/GenBank/DDBJ databases">
        <title>Description of Kitasatospora acidophila sp. nov. isolated from pine grove soil, and reclassification of Streptomyces novaecaesareae to Kitasatospora novaeceasareae comb. nov.</title>
        <authorList>
            <person name="Kim M.J."/>
        </authorList>
    </citation>
    <scope>NUCLEOTIDE SEQUENCE [LARGE SCALE GENOMIC DNA]</scope>
    <source>
        <strain evidence="2 3">MMS16-CNU292</strain>
    </source>
</reference>
<feature type="domain" description="Ricin B lectin" evidence="1">
    <location>
        <begin position="242"/>
        <end position="370"/>
    </location>
</feature>
<comment type="caution">
    <text evidence="2">The sequence shown here is derived from an EMBL/GenBank/DDBJ whole genome shotgun (WGS) entry which is preliminary data.</text>
</comment>
<dbReference type="OrthoDB" id="99456at2"/>
<dbReference type="SUPFAM" id="SSF50370">
    <property type="entry name" value="Ricin B-like lectins"/>
    <property type="match status" value="1"/>
</dbReference>
<accession>A0A540W1F7</accession>